<reference evidence="3" key="2">
    <citation type="submission" date="2017-02" db="UniProtKB">
        <authorList>
            <consortium name="WormBaseParasite"/>
        </authorList>
    </citation>
    <scope>IDENTIFICATION</scope>
</reference>
<dbReference type="Proteomes" id="UP000035642">
    <property type="component" value="Unassembled WGS sequence"/>
</dbReference>
<dbReference type="AlphaFoldDB" id="A0A0K0CYT0"/>
<sequence length="205" mass="23469">LPVSETPRFRRFEPQAPFPRDVFTGKLRYNHHSGPSGNPLLDSKKLRGKVASVNNELIKPIDFDLLNTDFDFDANLEQFKKEDFDDEYYETVEKQKISQNFAHYENIIDDPDRCISWTNMCGSNGIIGQVDASGKAAPERFVLLECCTLFGPDVFYYLVADRLIIFSISLDNVVVLASRSTSSRLIDRILFHLDNRGYRSSSFLI</sequence>
<dbReference type="PANTHER" id="PTHR13612">
    <property type="entry name" value="ENHANCER OF MRNA-DECAPPING PROTEIN 3"/>
    <property type="match status" value="1"/>
</dbReference>
<dbReference type="InterPro" id="IPR019050">
    <property type="entry name" value="FDF_dom"/>
</dbReference>
<protein>
    <submittedName>
        <fullName evidence="3">FDF domain-containing protein</fullName>
    </submittedName>
</protein>
<dbReference type="GO" id="GO:0003729">
    <property type="term" value="F:mRNA binding"/>
    <property type="evidence" value="ECO:0007669"/>
    <property type="project" value="TreeGrafter"/>
</dbReference>
<dbReference type="GO" id="GO:0000932">
    <property type="term" value="C:P-body"/>
    <property type="evidence" value="ECO:0007669"/>
    <property type="project" value="TreeGrafter"/>
</dbReference>
<reference evidence="2" key="1">
    <citation type="submission" date="2012-09" db="EMBL/GenBank/DDBJ databases">
        <authorList>
            <person name="Martin A.A."/>
        </authorList>
    </citation>
    <scope>NUCLEOTIDE SEQUENCE</scope>
</reference>
<dbReference type="GO" id="GO:0031087">
    <property type="term" value="P:deadenylation-independent decapping of nuclear-transcribed mRNA"/>
    <property type="evidence" value="ECO:0007669"/>
    <property type="project" value="TreeGrafter"/>
</dbReference>
<proteinExistence type="predicted"/>
<dbReference type="STRING" id="6313.A0A0K0CYT0"/>
<organism evidence="2 3">
    <name type="scientific">Angiostrongylus cantonensis</name>
    <name type="common">Rat lungworm</name>
    <dbReference type="NCBI Taxonomy" id="6313"/>
    <lineage>
        <taxon>Eukaryota</taxon>
        <taxon>Metazoa</taxon>
        <taxon>Ecdysozoa</taxon>
        <taxon>Nematoda</taxon>
        <taxon>Chromadorea</taxon>
        <taxon>Rhabditida</taxon>
        <taxon>Rhabditina</taxon>
        <taxon>Rhabditomorpha</taxon>
        <taxon>Strongyloidea</taxon>
        <taxon>Metastrongylidae</taxon>
        <taxon>Angiostrongylus</taxon>
    </lineage>
</organism>
<dbReference type="SMART" id="SM01199">
    <property type="entry name" value="FDF"/>
    <property type="match status" value="1"/>
</dbReference>
<name>A0A0K0CYT0_ANGCA</name>
<keyword evidence="2" id="KW-1185">Reference proteome</keyword>
<evidence type="ECO:0000313" key="2">
    <source>
        <dbReference type="Proteomes" id="UP000035642"/>
    </source>
</evidence>
<dbReference type="WBParaSite" id="ACAC_0000283201-mRNA-1">
    <property type="protein sequence ID" value="ACAC_0000283201-mRNA-1"/>
    <property type="gene ID" value="ACAC_0000283201"/>
</dbReference>
<dbReference type="GO" id="GO:0033962">
    <property type="term" value="P:P-body assembly"/>
    <property type="evidence" value="ECO:0007669"/>
    <property type="project" value="TreeGrafter"/>
</dbReference>
<feature type="domain" description="FDF" evidence="1">
    <location>
        <begin position="64"/>
        <end position="137"/>
    </location>
</feature>
<accession>A0A0K0CYT0</accession>
<dbReference type="PANTHER" id="PTHR13612:SF0">
    <property type="entry name" value="ENHANCER OF MRNA-DECAPPING PROTEIN 3"/>
    <property type="match status" value="1"/>
</dbReference>
<evidence type="ECO:0000259" key="1">
    <source>
        <dbReference type="SMART" id="SM01199"/>
    </source>
</evidence>
<evidence type="ECO:0000313" key="3">
    <source>
        <dbReference type="WBParaSite" id="ACAC_0000283201-mRNA-1"/>
    </source>
</evidence>